<feature type="non-terminal residue" evidence="2">
    <location>
        <position position="234"/>
    </location>
</feature>
<organism evidence="2">
    <name type="scientific">marine metagenome</name>
    <dbReference type="NCBI Taxonomy" id="408172"/>
    <lineage>
        <taxon>unclassified sequences</taxon>
        <taxon>metagenomes</taxon>
        <taxon>ecological metagenomes</taxon>
    </lineage>
</organism>
<dbReference type="InterPro" id="IPR020004">
    <property type="entry name" value="UDP-GlcNAc_Epase"/>
</dbReference>
<dbReference type="PANTHER" id="PTHR43174:SF3">
    <property type="entry name" value="UDP-N-ACETYLGLUCOSAMINE 2-EPIMERASE"/>
    <property type="match status" value="1"/>
</dbReference>
<dbReference type="NCBIfam" id="TIGR03568">
    <property type="entry name" value="NeuC_NnaA"/>
    <property type="match status" value="1"/>
</dbReference>
<dbReference type="Gene3D" id="3.40.50.2000">
    <property type="entry name" value="Glycogen Phosphorylase B"/>
    <property type="match status" value="1"/>
</dbReference>
<gene>
    <name evidence="2" type="ORF">METZ01_LOCUS384266</name>
</gene>
<dbReference type="PANTHER" id="PTHR43174">
    <property type="entry name" value="UDP-N-ACETYLGLUCOSAMINE 2-EPIMERASE"/>
    <property type="match status" value="1"/>
</dbReference>
<dbReference type="InterPro" id="IPR029767">
    <property type="entry name" value="WecB-like"/>
</dbReference>
<accession>A0A382UBH8</accession>
<feature type="domain" description="UDP-N-acetylglucosamine 2-epimerase" evidence="1">
    <location>
        <begin position="18"/>
        <end position="222"/>
    </location>
</feature>
<reference evidence="2" key="1">
    <citation type="submission" date="2018-05" db="EMBL/GenBank/DDBJ databases">
        <authorList>
            <person name="Lanie J.A."/>
            <person name="Ng W.-L."/>
            <person name="Kazmierczak K.M."/>
            <person name="Andrzejewski T.M."/>
            <person name="Davidsen T.M."/>
            <person name="Wayne K.J."/>
            <person name="Tettelin H."/>
            <person name="Glass J.I."/>
            <person name="Rusch D."/>
            <person name="Podicherti R."/>
            <person name="Tsui H.-C.T."/>
            <person name="Winkler M.E."/>
        </authorList>
    </citation>
    <scope>NUCLEOTIDE SEQUENCE</scope>
</reference>
<dbReference type="GO" id="GO:0006047">
    <property type="term" value="P:UDP-N-acetylglucosamine metabolic process"/>
    <property type="evidence" value="ECO:0007669"/>
    <property type="project" value="InterPro"/>
</dbReference>
<protein>
    <recommendedName>
        <fullName evidence="1">UDP-N-acetylglucosamine 2-epimerase domain-containing protein</fullName>
    </recommendedName>
</protein>
<dbReference type="SUPFAM" id="SSF53756">
    <property type="entry name" value="UDP-Glycosyltransferase/glycogen phosphorylase"/>
    <property type="match status" value="1"/>
</dbReference>
<evidence type="ECO:0000313" key="2">
    <source>
        <dbReference type="EMBL" id="SVD31412.1"/>
    </source>
</evidence>
<feature type="non-terminal residue" evidence="2">
    <location>
        <position position="1"/>
    </location>
</feature>
<proteinExistence type="predicted"/>
<sequence>VVTGSRAEYGLLCPILIKIQESNKLELQLISTSSHHSSEYGLTYKQIENDGFNIVDKIENLYLTDTKPSIVKSTGLATSLLSDSFDRLQPDVVLLLGDRYETHAAATAAMLMNIPIAHIHGGEITEGAVDEQIRHSITKMSYLHFCATETYRQRVIQMGEDPARVFNSGAPGIDNITNLNLLTKQKLEKELNWKLTSKSALFTYHPVTLEESDVEIDLEVILSILETFSFNILF</sequence>
<evidence type="ECO:0000259" key="1">
    <source>
        <dbReference type="Pfam" id="PF02350"/>
    </source>
</evidence>
<dbReference type="GO" id="GO:0004553">
    <property type="term" value="F:hydrolase activity, hydrolyzing O-glycosyl compounds"/>
    <property type="evidence" value="ECO:0007669"/>
    <property type="project" value="InterPro"/>
</dbReference>
<dbReference type="EMBL" id="UINC01142838">
    <property type="protein sequence ID" value="SVD31412.1"/>
    <property type="molecule type" value="Genomic_DNA"/>
</dbReference>
<dbReference type="Pfam" id="PF02350">
    <property type="entry name" value="Epimerase_2"/>
    <property type="match status" value="1"/>
</dbReference>
<name>A0A382UBH8_9ZZZZ</name>
<dbReference type="InterPro" id="IPR003331">
    <property type="entry name" value="UDP_GlcNAc_Epimerase_2_dom"/>
</dbReference>
<dbReference type="AlphaFoldDB" id="A0A382UBH8"/>